<comment type="caution">
    <text evidence="4">The sequence shown here is derived from an EMBL/GenBank/DDBJ whole genome shotgun (WGS) entry which is preliminary data.</text>
</comment>
<dbReference type="SUPFAM" id="SSF57196">
    <property type="entry name" value="EGF/Laminin"/>
    <property type="match status" value="1"/>
</dbReference>
<organism evidence="4 5">
    <name type="scientific">Xenotaenia resolanae</name>
    <dbReference type="NCBI Taxonomy" id="208358"/>
    <lineage>
        <taxon>Eukaryota</taxon>
        <taxon>Metazoa</taxon>
        <taxon>Chordata</taxon>
        <taxon>Craniata</taxon>
        <taxon>Vertebrata</taxon>
        <taxon>Euteleostomi</taxon>
        <taxon>Actinopterygii</taxon>
        <taxon>Neopterygii</taxon>
        <taxon>Teleostei</taxon>
        <taxon>Neoteleostei</taxon>
        <taxon>Acanthomorphata</taxon>
        <taxon>Ovalentaria</taxon>
        <taxon>Atherinomorphae</taxon>
        <taxon>Cyprinodontiformes</taxon>
        <taxon>Goodeidae</taxon>
        <taxon>Xenotaenia</taxon>
    </lineage>
</organism>
<evidence type="ECO:0000259" key="3">
    <source>
        <dbReference type="PROSITE" id="PS50026"/>
    </source>
</evidence>
<sequence>MCNCKAGFMGNLCQEECINGNYGHSCAQKCLCQNEALCDHVSGACICSPGFTGSLCEKSKAFFNHTSCLLLLK</sequence>
<dbReference type="PROSITE" id="PS01186">
    <property type="entry name" value="EGF_2"/>
    <property type="match status" value="1"/>
</dbReference>
<accession>A0ABV0VPM9</accession>
<evidence type="ECO:0000256" key="2">
    <source>
        <dbReference type="PROSITE-ProRule" id="PRU00076"/>
    </source>
</evidence>
<evidence type="ECO:0000313" key="5">
    <source>
        <dbReference type="Proteomes" id="UP001444071"/>
    </source>
</evidence>
<feature type="disulfide bond" evidence="2">
    <location>
        <begin position="4"/>
        <end position="13"/>
    </location>
</feature>
<name>A0ABV0VPM9_9TELE</name>
<evidence type="ECO:0000256" key="1">
    <source>
        <dbReference type="ARBA" id="ARBA00022536"/>
    </source>
</evidence>
<keyword evidence="1 2" id="KW-0245">EGF-like domain</keyword>
<dbReference type="InterPro" id="IPR002049">
    <property type="entry name" value="LE_dom"/>
</dbReference>
<feature type="disulfide bond" evidence="2">
    <location>
        <begin position="47"/>
        <end position="56"/>
    </location>
</feature>
<dbReference type="Proteomes" id="UP001444071">
    <property type="component" value="Unassembled WGS sequence"/>
</dbReference>
<dbReference type="Pfam" id="PF00053">
    <property type="entry name" value="EGF_laminin"/>
    <property type="match status" value="1"/>
</dbReference>
<evidence type="ECO:0000313" key="4">
    <source>
        <dbReference type="EMBL" id="MEQ2259187.1"/>
    </source>
</evidence>
<dbReference type="EMBL" id="JAHRIM010002606">
    <property type="protein sequence ID" value="MEQ2259187.1"/>
    <property type="molecule type" value="Genomic_DNA"/>
</dbReference>
<dbReference type="PROSITE" id="PS50026">
    <property type="entry name" value="EGF_3"/>
    <property type="match status" value="2"/>
</dbReference>
<dbReference type="InterPro" id="IPR042635">
    <property type="entry name" value="MEGF10/SREC1/2-like"/>
</dbReference>
<dbReference type="Gene3D" id="2.170.300.10">
    <property type="entry name" value="Tie2 ligand-binding domain superfamily"/>
    <property type="match status" value="1"/>
</dbReference>
<gene>
    <name evidence="4" type="ORF">XENORESO_008158</name>
</gene>
<dbReference type="PANTHER" id="PTHR24043:SF8">
    <property type="entry name" value="EGF-LIKE DOMAIN-CONTAINING PROTEIN"/>
    <property type="match status" value="1"/>
</dbReference>
<feature type="domain" description="EGF-like" evidence="3">
    <location>
        <begin position="1"/>
        <end position="14"/>
    </location>
</feature>
<protein>
    <recommendedName>
        <fullName evidence="3">EGF-like domain-containing protein</fullName>
    </recommendedName>
</protein>
<dbReference type="PROSITE" id="PS00022">
    <property type="entry name" value="EGF_1"/>
    <property type="match status" value="2"/>
</dbReference>
<dbReference type="PANTHER" id="PTHR24043">
    <property type="entry name" value="SCAVENGER RECEPTOR CLASS F"/>
    <property type="match status" value="1"/>
</dbReference>
<dbReference type="InterPro" id="IPR000742">
    <property type="entry name" value="EGF"/>
</dbReference>
<reference evidence="4 5" key="1">
    <citation type="submission" date="2021-06" db="EMBL/GenBank/DDBJ databases">
        <authorList>
            <person name="Palmer J.M."/>
        </authorList>
    </citation>
    <scope>NUCLEOTIDE SEQUENCE [LARGE SCALE GENOMIC DNA]</scope>
    <source>
        <strain evidence="4 5">XR_2019</strain>
        <tissue evidence="4">Muscle</tissue>
    </source>
</reference>
<comment type="caution">
    <text evidence="2">Lacks conserved residue(s) required for the propagation of feature annotation.</text>
</comment>
<keyword evidence="2" id="KW-1015">Disulfide bond</keyword>
<proteinExistence type="predicted"/>
<feature type="domain" description="EGF-like" evidence="3">
    <location>
        <begin position="22"/>
        <end position="57"/>
    </location>
</feature>
<keyword evidence="5" id="KW-1185">Reference proteome</keyword>